<dbReference type="GO" id="GO:0006508">
    <property type="term" value="P:proteolysis"/>
    <property type="evidence" value="ECO:0007669"/>
    <property type="project" value="UniProtKB-KW"/>
</dbReference>
<evidence type="ECO:0000256" key="2">
    <source>
        <dbReference type="ARBA" id="ARBA00022670"/>
    </source>
</evidence>
<keyword evidence="3" id="KW-0064">Aspartyl protease</keyword>
<dbReference type="InterPro" id="IPR021109">
    <property type="entry name" value="Peptidase_aspartic_dom_sf"/>
</dbReference>
<dbReference type="InterPro" id="IPR032861">
    <property type="entry name" value="TAXi_N"/>
</dbReference>
<reference evidence="9" key="1">
    <citation type="submission" date="2015-04" db="UniProtKB">
        <authorList>
            <consortium name="EnsemblPlants"/>
        </authorList>
    </citation>
    <scope>IDENTIFICATION</scope>
    <source>
        <strain evidence="9">SL10</strain>
    </source>
</reference>
<dbReference type="FunFam" id="2.40.70.10:FF:000074">
    <property type="entry name" value="Os05g0384300 protein"/>
    <property type="match status" value="1"/>
</dbReference>
<dbReference type="PANTHER" id="PTHR47967">
    <property type="entry name" value="OS07G0603500 PROTEIN-RELATED"/>
    <property type="match status" value="1"/>
</dbReference>
<dbReference type="AlphaFoldDB" id="A0A0E0FW88"/>
<comment type="similarity">
    <text evidence="1">Belongs to the peptidase A1 family.</text>
</comment>
<dbReference type="Proteomes" id="UP000006591">
    <property type="component" value="Chromosome 1"/>
</dbReference>
<evidence type="ECO:0000313" key="10">
    <source>
        <dbReference type="Proteomes" id="UP000006591"/>
    </source>
</evidence>
<feature type="domain" description="Peptidase A1" evidence="8">
    <location>
        <begin position="97"/>
        <end position="439"/>
    </location>
</feature>
<dbReference type="InterPro" id="IPR032799">
    <property type="entry name" value="TAXi_C"/>
</dbReference>
<dbReference type="PROSITE" id="PS51767">
    <property type="entry name" value="PEPTIDASE_A1"/>
    <property type="match status" value="1"/>
</dbReference>
<feature type="chain" id="PRO_5002359840" description="Peptidase A1 domain-containing protein" evidence="7">
    <location>
        <begin position="26"/>
        <end position="536"/>
    </location>
</feature>
<dbReference type="HOGENOM" id="CLU_005738_2_1_1"/>
<dbReference type="PANTHER" id="PTHR47967:SF85">
    <property type="entry name" value="OS05G0384300 PROTEIN"/>
    <property type="match status" value="1"/>
</dbReference>
<feature type="region of interest" description="Disordered" evidence="6">
    <location>
        <begin position="56"/>
        <end position="89"/>
    </location>
</feature>
<evidence type="ECO:0000256" key="7">
    <source>
        <dbReference type="SAM" id="SignalP"/>
    </source>
</evidence>
<name>A0A0E0FW88_ORYNI</name>
<dbReference type="STRING" id="4536.A0A0E0FW88"/>
<organism evidence="9">
    <name type="scientific">Oryza nivara</name>
    <name type="common">Indian wild rice</name>
    <name type="synonym">Oryza sativa f. spontanea</name>
    <dbReference type="NCBI Taxonomy" id="4536"/>
    <lineage>
        <taxon>Eukaryota</taxon>
        <taxon>Viridiplantae</taxon>
        <taxon>Streptophyta</taxon>
        <taxon>Embryophyta</taxon>
        <taxon>Tracheophyta</taxon>
        <taxon>Spermatophyta</taxon>
        <taxon>Magnoliopsida</taxon>
        <taxon>Liliopsida</taxon>
        <taxon>Poales</taxon>
        <taxon>Poaceae</taxon>
        <taxon>BOP clade</taxon>
        <taxon>Oryzoideae</taxon>
        <taxon>Oryzeae</taxon>
        <taxon>Oryzinae</taxon>
        <taxon>Oryza</taxon>
    </lineage>
</organism>
<dbReference type="CDD" id="cd05476">
    <property type="entry name" value="pepsin_A_like_plant"/>
    <property type="match status" value="1"/>
</dbReference>
<dbReference type="InterPro" id="IPR034161">
    <property type="entry name" value="Pepsin-like_plant"/>
</dbReference>
<evidence type="ECO:0000256" key="5">
    <source>
        <dbReference type="ARBA" id="ARBA00023180"/>
    </source>
</evidence>
<dbReference type="GO" id="GO:0004190">
    <property type="term" value="F:aspartic-type endopeptidase activity"/>
    <property type="evidence" value="ECO:0007669"/>
    <property type="project" value="UniProtKB-KW"/>
</dbReference>
<dbReference type="GO" id="GO:0005576">
    <property type="term" value="C:extracellular region"/>
    <property type="evidence" value="ECO:0007669"/>
    <property type="project" value="TreeGrafter"/>
</dbReference>
<evidence type="ECO:0000256" key="1">
    <source>
        <dbReference type="ARBA" id="ARBA00007447"/>
    </source>
</evidence>
<sequence length="536" mass="55391">MADRITVLAIALLVLILSPQMAVQGKPAAGNTASPRPKQQQLGNFFKKHGSDMAGLFPRHRNGGSSGSYSGQAVPADGGENGGGGQSQDPATNTGMYVLSFSVGTPPQVVTGVLDITSDFVWMQCSACATCGADAPAATSAPPFYAFLSSTIREVRCANRGCQRLVPQTCSADDSPCGYSYVYGGGAANTTAGLLAVDAFAFATVRADGVIFGCAVATEGDIGGVIGLGRGELSLVSQLQIGRFSYYLAPDDAVDVGSFILFLDDAKPRTSRAVSTPLVANRASRSLYYVELAGIRVDGEDLAIPRGTFDLQADGSGGVVLSITIPVTFLDAGAYKVVRQAMASKIGLRAADGSELGLDLCYTSESLATAKVPSMALVFAGGAVMELEMGNYFYMDSTTGLECLTILPSPAGDGSLLGSLIQVGTHMIYDISGSRLVFESAAAAVGFIPTVVTAALIVSPAAADLAGSGRDPFNVGRASGLGGKLFAVWRSEFGETGGLRIAWEGLNLGPSWAAKMNRNYTEMGFNLSSSSPRNKN</sequence>
<evidence type="ECO:0000256" key="3">
    <source>
        <dbReference type="ARBA" id="ARBA00022750"/>
    </source>
</evidence>
<keyword evidence="10" id="KW-1185">Reference proteome</keyword>
<keyword evidence="7" id="KW-0732">Signal</keyword>
<dbReference type="InterPro" id="IPR033121">
    <property type="entry name" value="PEPTIDASE_A1"/>
</dbReference>
<evidence type="ECO:0000313" key="9">
    <source>
        <dbReference type="EnsemblPlants" id="ONIVA01G43440.1"/>
    </source>
</evidence>
<dbReference type="FunFam" id="2.40.70.10:FF:000079">
    <property type="entry name" value="Putative aspartic proteinase nepenthesin II"/>
    <property type="match status" value="1"/>
</dbReference>
<dbReference type="InterPro" id="IPR051708">
    <property type="entry name" value="Plant_Aspart_Prot_A1"/>
</dbReference>
<reference evidence="9" key="2">
    <citation type="submission" date="2018-04" db="EMBL/GenBank/DDBJ databases">
        <title>OnivRS2 (Oryza nivara Reference Sequence Version 2).</title>
        <authorList>
            <person name="Zhang J."/>
            <person name="Kudrna D."/>
            <person name="Lee S."/>
            <person name="Talag J."/>
            <person name="Rajasekar S."/>
            <person name="Welchert J."/>
            <person name="Hsing Y.-I."/>
            <person name="Wing R.A."/>
        </authorList>
    </citation>
    <scope>NUCLEOTIDE SEQUENCE [LARGE SCALE GENOMIC DNA]</scope>
</reference>
<proteinExistence type="inferred from homology"/>
<protein>
    <recommendedName>
        <fullName evidence="8">Peptidase A1 domain-containing protein</fullName>
    </recommendedName>
</protein>
<dbReference type="Gene3D" id="2.40.70.10">
    <property type="entry name" value="Acid Proteases"/>
    <property type="match status" value="2"/>
</dbReference>
<dbReference type="SUPFAM" id="SSF50630">
    <property type="entry name" value="Acid proteases"/>
    <property type="match status" value="1"/>
</dbReference>
<evidence type="ECO:0000256" key="6">
    <source>
        <dbReference type="SAM" id="MobiDB-lite"/>
    </source>
</evidence>
<dbReference type="OMA" id="RCANRGC"/>
<accession>A0A0E0FW88</accession>
<dbReference type="Pfam" id="PF14543">
    <property type="entry name" value="TAXi_N"/>
    <property type="match status" value="1"/>
</dbReference>
<evidence type="ECO:0000256" key="4">
    <source>
        <dbReference type="ARBA" id="ARBA00022801"/>
    </source>
</evidence>
<dbReference type="EnsemblPlants" id="ONIVA01G43440.1">
    <property type="protein sequence ID" value="ONIVA01G43440.1"/>
    <property type="gene ID" value="ONIVA01G43440"/>
</dbReference>
<keyword evidence="5" id="KW-0325">Glycoprotein</keyword>
<dbReference type="Pfam" id="PF14541">
    <property type="entry name" value="TAXi_C"/>
    <property type="match status" value="1"/>
</dbReference>
<dbReference type="eggNOG" id="KOG1339">
    <property type="taxonomic scope" value="Eukaryota"/>
</dbReference>
<evidence type="ECO:0000259" key="8">
    <source>
        <dbReference type="PROSITE" id="PS51767"/>
    </source>
</evidence>
<keyword evidence="2" id="KW-0645">Protease</keyword>
<feature type="signal peptide" evidence="7">
    <location>
        <begin position="1"/>
        <end position="25"/>
    </location>
</feature>
<dbReference type="Gramene" id="ONIVA01G43440.1">
    <property type="protein sequence ID" value="ONIVA01G43440.1"/>
    <property type="gene ID" value="ONIVA01G43440"/>
</dbReference>
<keyword evidence="4" id="KW-0378">Hydrolase</keyword>